<dbReference type="GO" id="GO:0006355">
    <property type="term" value="P:regulation of DNA-templated transcription"/>
    <property type="evidence" value="ECO:0007669"/>
    <property type="project" value="InterPro"/>
</dbReference>
<keyword evidence="2" id="KW-1185">Reference proteome</keyword>
<evidence type="ECO:0000313" key="2">
    <source>
        <dbReference type="Proteomes" id="UP000612585"/>
    </source>
</evidence>
<dbReference type="Gene3D" id="3.40.50.2300">
    <property type="match status" value="1"/>
</dbReference>
<dbReference type="RefSeq" id="WP_204009229.1">
    <property type="nucleotide sequence ID" value="NZ_BOPG01000089.1"/>
</dbReference>
<sequence>MFRYGIVALLAKAGHEVETPADPLGWARRYEQATVLLTVDNDLDWAMLSRLGRAGRGVAVVAVLASITAASGAEAVRAGATSVISRSASPDSVLRVMAGLSDGDATLPQEVLRMLSTEPDEPDNGDRPPPDQIGWLRALAGGSTVATLANDVGYSERAMFRLLHGLYKRLGVRTRTEALMRAYERGWLRG</sequence>
<evidence type="ECO:0000313" key="1">
    <source>
        <dbReference type="EMBL" id="GIJ63162.1"/>
    </source>
</evidence>
<accession>A0A8J4E8W3</accession>
<organism evidence="1 2">
    <name type="scientific">Virgisporangium aurantiacum</name>
    <dbReference type="NCBI Taxonomy" id="175570"/>
    <lineage>
        <taxon>Bacteria</taxon>
        <taxon>Bacillati</taxon>
        <taxon>Actinomycetota</taxon>
        <taxon>Actinomycetes</taxon>
        <taxon>Micromonosporales</taxon>
        <taxon>Micromonosporaceae</taxon>
        <taxon>Virgisporangium</taxon>
    </lineage>
</organism>
<name>A0A8J4E8W3_9ACTN</name>
<dbReference type="EMBL" id="BOPG01000089">
    <property type="protein sequence ID" value="GIJ63162.1"/>
    <property type="molecule type" value="Genomic_DNA"/>
</dbReference>
<protein>
    <recommendedName>
        <fullName evidence="3">DNA-binding response regulator, NarL/FixJ family, contains REC and HTH domains</fullName>
    </recommendedName>
</protein>
<dbReference type="AlphaFoldDB" id="A0A8J4E8W3"/>
<proteinExistence type="predicted"/>
<dbReference type="SUPFAM" id="SSF46894">
    <property type="entry name" value="C-terminal effector domain of the bipartite response regulators"/>
    <property type="match status" value="1"/>
</dbReference>
<reference evidence="1" key="1">
    <citation type="submission" date="2021-01" db="EMBL/GenBank/DDBJ databases">
        <title>Whole genome shotgun sequence of Virgisporangium aurantiacum NBRC 16421.</title>
        <authorList>
            <person name="Komaki H."/>
            <person name="Tamura T."/>
        </authorList>
    </citation>
    <scope>NUCLEOTIDE SEQUENCE</scope>
    <source>
        <strain evidence="1">NBRC 16421</strain>
    </source>
</reference>
<dbReference type="GO" id="GO:0003677">
    <property type="term" value="F:DNA binding"/>
    <property type="evidence" value="ECO:0007669"/>
    <property type="project" value="InterPro"/>
</dbReference>
<evidence type="ECO:0008006" key="3">
    <source>
        <dbReference type="Google" id="ProtNLM"/>
    </source>
</evidence>
<dbReference type="InterPro" id="IPR016032">
    <property type="entry name" value="Sig_transdc_resp-reg_C-effctor"/>
</dbReference>
<comment type="caution">
    <text evidence="1">The sequence shown here is derived from an EMBL/GenBank/DDBJ whole genome shotgun (WGS) entry which is preliminary data.</text>
</comment>
<gene>
    <name evidence="1" type="ORF">Vau01_106780</name>
</gene>
<dbReference type="Proteomes" id="UP000612585">
    <property type="component" value="Unassembled WGS sequence"/>
</dbReference>